<dbReference type="PROSITE" id="PS50883">
    <property type="entry name" value="EAL"/>
    <property type="match status" value="1"/>
</dbReference>
<keyword evidence="1" id="KW-0129">CBS domain</keyword>
<dbReference type="InterPro" id="IPR000700">
    <property type="entry name" value="PAS-assoc_C"/>
</dbReference>
<feature type="domain" description="EAL" evidence="4">
    <location>
        <begin position="576"/>
        <end position="830"/>
    </location>
</feature>
<dbReference type="PROSITE" id="PS50112">
    <property type="entry name" value="PAS"/>
    <property type="match status" value="1"/>
</dbReference>
<dbReference type="SMART" id="SM00052">
    <property type="entry name" value="EAL"/>
    <property type="match status" value="1"/>
</dbReference>
<comment type="caution">
    <text evidence="7">The sequence shown here is derived from an EMBL/GenBank/DDBJ whole genome shotgun (WGS) entry which is preliminary data.</text>
</comment>
<dbReference type="PROSITE" id="PS51371">
    <property type="entry name" value="CBS"/>
    <property type="match status" value="3"/>
</dbReference>
<dbReference type="SUPFAM" id="SSF55073">
    <property type="entry name" value="Nucleotide cyclase"/>
    <property type="match status" value="1"/>
</dbReference>
<dbReference type="EMBL" id="JARWAI010000005">
    <property type="protein sequence ID" value="MDR5874788.1"/>
    <property type="molecule type" value="Genomic_DNA"/>
</dbReference>
<dbReference type="InterPro" id="IPR000644">
    <property type="entry name" value="CBS_dom"/>
</dbReference>
<dbReference type="CDD" id="cd00130">
    <property type="entry name" value="PAS"/>
    <property type="match status" value="1"/>
</dbReference>
<dbReference type="SUPFAM" id="SSF54631">
    <property type="entry name" value="CBS-domain pair"/>
    <property type="match status" value="2"/>
</dbReference>
<dbReference type="Gene3D" id="3.30.70.270">
    <property type="match status" value="1"/>
</dbReference>
<evidence type="ECO:0000313" key="7">
    <source>
        <dbReference type="EMBL" id="MDR5874788.1"/>
    </source>
</evidence>
<dbReference type="InterPro" id="IPR000160">
    <property type="entry name" value="GGDEF_dom"/>
</dbReference>
<dbReference type="InterPro" id="IPR000014">
    <property type="entry name" value="PAS"/>
</dbReference>
<dbReference type="InterPro" id="IPR052155">
    <property type="entry name" value="Biofilm_reg_signaling"/>
</dbReference>
<reference evidence="7 8" key="1">
    <citation type="submission" date="2023-04" db="EMBL/GenBank/DDBJ databases">
        <title>A long-awaited taxogenomic arrangement of the family Halomonadaceae.</title>
        <authorList>
            <person name="De La Haba R."/>
            <person name="Chuvochina M."/>
            <person name="Wittouck S."/>
            <person name="Arahal D.R."/>
            <person name="Sanchez-Porro C."/>
            <person name="Hugenholtz P."/>
            <person name="Ventosa A."/>
        </authorList>
    </citation>
    <scope>NUCLEOTIDE SEQUENCE [LARGE SCALE GENOMIC DNA]</scope>
    <source>
        <strain evidence="7 8">DSM 18042</strain>
    </source>
</reference>
<dbReference type="CDD" id="cd01949">
    <property type="entry name" value="GGDEF"/>
    <property type="match status" value="1"/>
</dbReference>
<dbReference type="InterPro" id="IPR001633">
    <property type="entry name" value="EAL_dom"/>
</dbReference>
<dbReference type="PANTHER" id="PTHR44757">
    <property type="entry name" value="DIGUANYLATE CYCLASE DGCP"/>
    <property type="match status" value="1"/>
</dbReference>
<dbReference type="PANTHER" id="PTHR44757:SF2">
    <property type="entry name" value="BIOFILM ARCHITECTURE MAINTENANCE PROTEIN MBAA"/>
    <property type="match status" value="1"/>
</dbReference>
<dbReference type="InterPro" id="IPR035965">
    <property type="entry name" value="PAS-like_dom_sf"/>
</dbReference>
<name>A0ABU1GBE6_9GAMM</name>
<dbReference type="SMART" id="SM00091">
    <property type="entry name" value="PAS"/>
    <property type="match status" value="1"/>
</dbReference>
<dbReference type="PROSITE" id="PS50887">
    <property type="entry name" value="GGDEF"/>
    <property type="match status" value="1"/>
</dbReference>
<dbReference type="CDD" id="cd01948">
    <property type="entry name" value="EAL"/>
    <property type="match status" value="1"/>
</dbReference>
<dbReference type="Pfam" id="PF00571">
    <property type="entry name" value="CBS"/>
    <property type="match status" value="4"/>
</dbReference>
<evidence type="ECO:0000256" key="1">
    <source>
        <dbReference type="PROSITE-ProRule" id="PRU00703"/>
    </source>
</evidence>
<dbReference type="Proteomes" id="UP001269267">
    <property type="component" value="Unassembled WGS sequence"/>
</dbReference>
<keyword evidence="8" id="KW-1185">Reference proteome</keyword>
<dbReference type="Pfam" id="PF13426">
    <property type="entry name" value="PAS_9"/>
    <property type="match status" value="1"/>
</dbReference>
<feature type="domain" description="CBS" evidence="6">
    <location>
        <begin position="76"/>
        <end position="134"/>
    </location>
</feature>
<evidence type="ECO:0000259" key="6">
    <source>
        <dbReference type="PROSITE" id="PS51371"/>
    </source>
</evidence>
<feature type="domain" description="CBS" evidence="6">
    <location>
        <begin position="12"/>
        <end position="67"/>
    </location>
</feature>
<dbReference type="Gene3D" id="3.10.580.10">
    <property type="entry name" value="CBS-domain"/>
    <property type="match status" value="2"/>
</dbReference>
<protein>
    <submittedName>
        <fullName evidence="7">EAL domain-containing protein</fullName>
    </submittedName>
</protein>
<evidence type="ECO:0000259" key="4">
    <source>
        <dbReference type="PROSITE" id="PS50883"/>
    </source>
</evidence>
<dbReference type="Gene3D" id="3.20.20.450">
    <property type="entry name" value="EAL domain"/>
    <property type="match status" value="1"/>
</dbReference>
<dbReference type="InterPro" id="IPR035919">
    <property type="entry name" value="EAL_sf"/>
</dbReference>
<dbReference type="Pfam" id="PF00990">
    <property type="entry name" value="GGDEF"/>
    <property type="match status" value="1"/>
</dbReference>
<evidence type="ECO:0000313" key="8">
    <source>
        <dbReference type="Proteomes" id="UP001269267"/>
    </source>
</evidence>
<dbReference type="Gene3D" id="3.30.450.20">
    <property type="entry name" value="PAS domain"/>
    <property type="match status" value="1"/>
</dbReference>
<evidence type="ECO:0000259" key="2">
    <source>
        <dbReference type="PROSITE" id="PS50112"/>
    </source>
</evidence>
<dbReference type="NCBIfam" id="TIGR00229">
    <property type="entry name" value="sensory_box"/>
    <property type="match status" value="1"/>
</dbReference>
<dbReference type="SUPFAM" id="SSF141868">
    <property type="entry name" value="EAL domain-like"/>
    <property type="match status" value="1"/>
</dbReference>
<feature type="domain" description="CBS" evidence="6">
    <location>
        <begin position="202"/>
        <end position="259"/>
    </location>
</feature>
<dbReference type="NCBIfam" id="TIGR00254">
    <property type="entry name" value="GGDEF"/>
    <property type="match status" value="1"/>
</dbReference>
<dbReference type="SUPFAM" id="SSF55785">
    <property type="entry name" value="PYP-like sensor domain (PAS domain)"/>
    <property type="match status" value="1"/>
</dbReference>
<sequence>MNVHDLPLSHVMQTGLLHCAPATPLREAAQRMTERQCSCILVIENQQALGIWTEHDALGIDFFNQQTRQEPIERHMSSPVATAPMHMRVDEAARLLSSRGHRHLLVTDADDLPVGIVSQTDIALHQGLEPYLRLREVHTAMQSHPLVLDGELLLNDVSEKMRLNQHDAAIVNTSDGLGIVTERDFIGFVALHPGTTSIGQLASRPLHTIAENAPLIQARELLIHHGIRHLAVLDGRHQVSGLIGFRDILMTADHHYLDELRDALEQRDSALAKSRQNLELAERVIESSLEGIIITDAQTRIEFVNPAFTHMTGYTLEEVTGKTPSVLASGRQDERFYQQMWACLQENGYWRGEVWNRRKSGELYLELLTITAITDQDGITQHYAGLFTDITHMRENEEQIRHLAYYDPLTRLPNRRLLEDRLKLAMHHAHRAHEPLALIFIDLDHFKQVNDTLGHAVGDELLMHAADRMRGQLREDDTLARLGGDEFIILLSSIRDFGDATGVAQRIISTISAPYAIDGHEFRVGCSLGISVYPDDGETPTALMHSADAAMYRAKQEGRNTYRLYRAEMDRQAQQHLSLETALRNTLEGHNGIEMHYQPIYNRNTGAIASAESLARWYHPDHGWVSPGTFIPLAERSGLILPLGEHIIDRVLSDINHWRKAGITPPPIAINLSAAQFWQADFIAKVEKKLKDANIDPTLITFELTESMLFERREQGMDVLSQLSALGCRIALDDFGTGYSSLSYLHKMAANSLKIDQSFIAALDDKTHDSRPIVAAISSLAEQLGLSVVAEGVETEQQLALLSQYPIDAIQGFYLSRPLTPADFQALIAT</sequence>
<feature type="domain" description="PAC" evidence="3">
    <location>
        <begin position="350"/>
        <end position="402"/>
    </location>
</feature>
<dbReference type="InterPro" id="IPR046342">
    <property type="entry name" value="CBS_dom_sf"/>
</dbReference>
<evidence type="ECO:0000259" key="3">
    <source>
        <dbReference type="PROSITE" id="PS50113"/>
    </source>
</evidence>
<dbReference type="InterPro" id="IPR043128">
    <property type="entry name" value="Rev_trsase/Diguanyl_cyclase"/>
</dbReference>
<gene>
    <name evidence="7" type="ORF">QC815_07585</name>
</gene>
<dbReference type="PROSITE" id="PS50113">
    <property type="entry name" value="PAC"/>
    <property type="match status" value="1"/>
</dbReference>
<organism evidence="7 8">
    <name type="scientific">Vreelandella gomseomensis</name>
    <dbReference type="NCBI Taxonomy" id="370766"/>
    <lineage>
        <taxon>Bacteria</taxon>
        <taxon>Pseudomonadati</taxon>
        <taxon>Pseudomonadota</taxon>
        <taxon>Gammaproteobacteria</taxon>
        <taxon>Oceanospirillales</taxon>
        <taxon>Halomonadaceae</taxon>
        <taxon>Vreelandella</taxon>
    </lineage>
</organism>
<dbReference type="InterPro" id="IPR029787">
    <property type="entry name" value="Nucleotide_cyclase"/>
</dbReference>
<accession>A0ABU1GBE6</accession>
<dbReference type="RefSeq" id="WP_309767890.1">
    <property type="nucleotide sequence ID" value="NZ_JARWAI010000005.1"/>
</dbReference>
<dbReference type="SMART" id="SM00116">
    <property type="entry name" value="CBS"/>
    <property type="match status" value="4"/>
</dbReference>
<proteinExistence type="predicted"/>
<evidence type="ECO:0000259" key="5">
    <source>
        <dbReference type="PROSITE" id="PS50887"/>
    </source>
</evidence>
<dbReference type="Pfam" id="PF00563">
    <property type="entry name" value="EAL"/>
    <property type="match status" value="1"/>
</dbReference>
<feature type="domain" description="GGDEF" evidence="5">
    <location>
        <begin position="434"/>
        <end position="567"/>
    </location>
</feature>
<feature type="domain" description="PAS" evidence="2">
    <location>
        <begin position="277"/>
        <end position="323"/>
    </location>
</feature>
<dbReference type="SMART" id="SM00267">
    <property type="entry name" value="GGDEF"/>
    <property type="match status" value="1"/>
</dbReference>